<dbReference type="Pfam" id="PF00501">
    <property type="entry name" value="AMP-binding"/>
    <property type="match status" value="1"/>
</dbReference>
<dbReference type="Pfam" id="PF13193">
    <property type="entry name" value="AMP-binding_C"/>
    <property type="match status" value="1"/>
</dbReference>
<evidence type="ECO:0000259" key="1">
    <source>
        <dbReference type="Pfam" id="PF00501"/>
    </source>
</evidence>
<keyword evidence="3" id="KW-0436">Ligase</keyword>
<name>A0A7W5ZZN6_9SPHN</name>
<gene>
    <name evidence="3" type="ORF">GGQ88_003432</name>
</gene>
<dbReference type="RefSeq" id="WP_221214738.1">
    <property type="nucleotide sequence ID" value="NZ_JACICY010000010.1"/>
</dbReference>
<dbReference type="InterPro" id="IPR050237">
    <property type="entry name" value="ATP-dep_AMP-bd_enzyme"/>
</dbReference>
<evidence type="ECO:0000313" key="4">
    <source>
        <dbReference type="Proteomes" id="UP000562395"/>
    </source>
</evidence>
<dbReference type="InterPro" id="IPR042099">
    <property type="entry name" value="ANL_N_sf"/>
</dbReference>
<reference evidence="3 4" key="1">
    <citation type="submission" date="2020-08" db="EMBL/GenBank/DDBJ databases">
        <title>Genomic Encyclopedia of Type Strains, Phase IV (KMG-IV): sequencing the most valuable type-strain genomes for metagenomic binning, comparative biology and taxonomic classification.</title>
        <authorList>
            <person name="Goeker M."/>
        </authorList>
    </citation>
    <scope>NUCLEOTIDE SEQUENCE [LARGE SCALE GENOMIC DNA]</scope>
    <source>
        <strain evidence="3 4">DSM 14552</strain>
    </source>
</reference>
<dbReference type="InterPro" id="IPR045851">
    <property type="entry name" value="AMP-bd_C_sf"/>
</dbReference>
<evidence type="ECO:0000259" key="2">
    <source>
        <dbReference type="Pfam" id="PF13193"/>
    </source>
</evidence>
<dbReference type="Gene3D" id="3.30.300.30">
    <property type="match status" value="1"/>
</dbReference>
<protein>
    <submittedName>
        <fullName evidence="3">Crotonobetaine/carnitine-CoA ligase</fullName>
        <ecNumber evidence="3">6.2.1.-</ecNumber>
    </submittedName>
</protein>
<dbReference type="EC" id="6.2.1.-" evidence="3"/>
<dbReference type="InterPro" id="IPR025110">
    <property type="entry name" value="AMP-bd_C"/>
</dbReference>
<dbReference type="SUPFAM" id="SSF56801">
    <property type="entry name" value="Acetyl-CoA synthetase-like"/>
    <property type="match status" value="1"/>
</dbReference>
<dbReference type="InterPro" id="IPR000873">
    <property type="entry name" value="AMP-dep_synth/lig_dom"/>
</dbReference>
<dbReference type="PANTHER" id="PTHR43767:SF1">
    <property type="entry name" value="NONRIBOSOMAL PEPTIDE SYNTHASE PES1 (EUROFUNG)-RELATED"/>
    <property type="match status" value="1"/>
</dbReference>
<dbReference type="GO" id="GO:0016878">
    <property type="term" value="F:acid-thiol ligase activity"/>
    <property type="evidence" value="ECO:0007669"/>
    <property type="project" value="UniProtKB-ARBA"/>
</dbReference>
<comment type="caution">
    <text evidence="3">The sequence shown here is derived from an EMBL/GenBank/DDBJ whole genome shotgun (WGS) entry which is preliminary data.</text>
</comment>
<feature type="domain" description="AMP-binding enzyme C-terminal" evidence="2">
    <location>
        <begin position="434"/>
        <end position="508"/>
    </location>
</feature>
<proteinExistence type="predicted"/>
<sequence>MTANAPYSASQRDTVVELIQRSAAKYPDRPFTVIDGTPYSYGEVDRRSNAMARELTSLGVKAGQCVVTLFDTNIDVFTCWFAINKLGAVWVPINTAYRGEFLRHQVSDTEARIVICDDHYLERFSHIAASLPDVQLILTRGGATDQGCPITIKPLDTCRGSDSAPLPLEVKPADLAALIYTSGTTGPSKGCMISHNYLTAIGRVNRRYTWLDEGQTLWTCLPVFHAAALCAVLSVMADGSCIALASQFSLTRFWDEVETSGATSAMLMASIFALVAQAPECEAEKRYRGKLKMVFGVPITPPVRKVWQERFGVELVSSWSYGQTEAIRMTAVPLGETPPETCAGRAVDEYEIQIFDDQDQPVPEGTVGQIVLRPRHPGLIFDGYWKRPDSTAAAWKNLWMHTGDLGKIIDGYLYFCDRAKDYLRSRGENISSFEVESSFLSHHAIAEVAVHAVGEQSTEDELKVTAVLREGAQLTEHELCLWSLENLPHFAVPRYIEFRDALPKNPTGRVLKYQLRDEGCTPTSWDREAAGISVRRRK</sequence>
<dbReference type="PANTHER" id="PTHR43767">
    <property type="entry name" value="LONG-CHAIN-FATTY-ACID--COA LIGASE"/>
    <property type="match status" value="1"/>
</dbReference>
<organism evidence="3 4">
    <name type="scientific">Novosphingobium hassiacum</name>
    <dbReference type="NCBI Taxonomy" id="173676"/>
    <lineage>
        <taxon>Bacteria</taxon>
        <taxon>Pseudomonadati</taxon>
        <taxon>Pseudomonadota</taxon>
        <taxon>Alphaproteobacteria</taxon>
        <taxon>Sphingomonadales</taxon>
        <taxon>Sphingomonadaceae</taxon>
        <taxon>Novosphingobium</taxon>
    </lineage>
</organism>
<dbReference type="InterPro" id="IPR020845">
    <property type="entry name" value="AMP-binding_CS"/>
</dbReference>
<feature type="domain" description="AMP-dependent synthetase/ligase" evidence="1">
    <location>
        <begin position="20"/>
        <end position="385"/>
    </location>
</feature>
<accession>A0A7W5ZZN6</accession>
<dbReference type="Gene3D" id="3.40.50.12780">
    <property type="entry name" value="N-terminal domain of ligase-like"/>
    <property type="match status" value="1"/>
</dbReference>
<dbReference type="PROSITE" id="PS00455">
    <property type="entry name" value="AMP_BINDING"/>
    <property type="match status" value="1"/>
</dbReference>
<dbReference type="Proteomes" id="UP000562395">
    <property type="component" value="Unassembled WGS sequence"/>
</dbReference>
<dbReference type="EMBL" id="JACICY010000010">
    <property type="protein sequence ID" value="MBB3862134.1"/>
    <property type="molecule type" value="Genomic_DNA"/>
</dbReference>
<keyword evidence="4" id="KW-1185">Reference proteome</keyword>
<evidence type="ECO:0000313" key="3">
    <source>
        <dbReference type="EMBL" id="MBB3862134.1"/>
    </source>
</evidence>
<dbReference type="AlphaFoldDB" id="A0A7W5ZZN6"/>